<sequence length="240" mass="28228">MIVGGLTCDRTFQSKDENNGISKSTVIRTVQRFKQMGFVNRQGRPAITTNPDKRLNVLQSFIEYPRNSIRKVAQQHDIDPTSVHKILKKEKFHLYKIHLAQELYEDDFDHCIEFCKNDIIDRQEDWITILGTIKDLTALCDEFREGRPSMSVVAFLSSKNVELMIHCPYSPDLSPNDFFLFPNIKKKMRDERFELSEAAVEIFRTLISEVTASEWKKCFENWFQRTQKCIDLKGEYFEKQ</sequence>
<evidence type="ECO:0000313" key="2">
    <source>
        <dbReference type="Proteomes" id="UP000668214"/>
    </source>
</evidence>
<dbReference type="Gene3D" id="3.30.420.10">
    <property type="entry name" value="Ribonuclease H-like superfamily/Ribonuclease H"/>
    <property type="match status" value="1"/>
</dbReference>
<dbReference type="PANTHER" id="PTHR47326">
    <property type="entry name" value="TRANSPOSABLE ELEMENT TC3 TRANSPOSASE-LIKE PROTEIN"/>
    <property type="match status" value="1"/>
</dbReference>
<name>A0A836JQ07_9HYME</name>
<feature type="non-terminal residue" evidence="1">
    <location>
        <position position="1"/>
    </location>
</feature>
<dbReference type="PANTHER" id="PTHR47326:SF1">
    <property type="entry name" value="HTH PSQ-TYPE DOMAIN-CONTAINING PROTEIN"/>
    <property type="match status" value="1"/>
</dbReference>
<dbReference type="GO" id="GO:0003676">
    <property type="term" value="F:nucleic acid binding"/>
    <property type="evidence" value="ECO:0007669"/>
    <property type="project" value="InterPro"/>
</dbReference>
<comment type="caution">
    <text evidence="1">The sequence shown here is derived from an EMBL/GenBank/DDBJ whole genome shotgun (WGS) entry which is preliminary data.</text>
</comment>
<reference evidence="1" key="1">
    <citation type="submission" date="2020-02" db="EMBL/GenBank/DDBJ databases">
        <title>Relaxed selection underlies rapid genomic changes in the transitions from sociality to social parasitism in ants.</title>
        <authorList>
            <person name="Bi X."/>
        </authorList>
    </citation>
    <scope>NUCLEOTIDE SEQUENCE</scope>
    <source>
        <strain evidence="1">BGI-DK2014c</strain>
        <tissue evidence="1">Whole body</tissue>
    </source>
</reference>
<keyword evidence="2" id="KW-1185">Reference proteome</keyword>
<accession>A0A836JQ07</accession>
<evidence type="ECO:0000313" key="1">
    <source>
        <dbReference type="EMBL" id="KAG5320514.1"/>
    </source>
</evidence>
<dbReference type="EMBL" id="JAANIA010001439">
    <property type="protein sequence ID" value="KAG5320514.1"/>
    <property type="molecule type" value="Genomic_DNA"/>
</dbReference>
<dbReference type="Proteomes" id="UP000668214">
    <property type="component" value="Unassembled WGS sequence"/>
</dbReference>
<feature type="non-terminal residue" evidence="1">
    <location>
        <position position="240"/>
    </location>
</feature>
<protein>
    <submittedName>
        <fullName evidence="1">SETMR methyltransferase</fullName>
    </submittedName>
</protein>
<organism evidence="1 2">
    <name type="scientific">Pseudoatta argentina</name>
    <dbReference type="NCBI Taxonomy" id="621737"/>
    <lineage>
        <taxon>Eukaryota</taxon>
        <taxon>Metazoa</taxon>
        <taxon>Ecdysozoa</taxon>
        <taxon>Arthropoda</taxon>
        <taxon>Hexapoda</taxon>
        <taxon>Insecta</taxon>
        <taxon>Pterygota</taxon>
        <taxon>Neoptera</taxon>
        <taxon>Endopterygota</taxon>
        <taxon>Hymenoptera</taxon>
        <taxon>Apocrita</taxon>
        <taxon>Aculeata</taxon>
        <taxon>Formicoidea</taxon>
        <taxon>Formicidae</taxon>
        <taxon>Myrmicinae</taxon>
        <taxon>Pseudoatta</taxon>
    </lineage>
</organism>
<gene>
    <name evidence="1" type="primary">Setmar_72</name>
    <name evidence="1" type="ORF">G6Z78_0013234</name>
</gene>
<dbReference type="GO" id="GO:0008168">
    <property type="term" value="F:methyltransferase activity"/>
    <property type="evidence" value="ECO:0007669"/>
    <property type="project" value="UniProtKB-KW"/>
</dbReference>
<proteinExistence type="predicted"/>
<keyword evidence="1" id="KW-0489">Methyltransferase</keyword>
<keyword evidence="1" id="KW-0808">Transferase</keyword>
<dbReference type="AlphaFoldDB" id="A0A836JQ07"/>
<dbReference type="InterPro" id="IPR036397">
    <property type="entry name" value="RNaseH_sf"/>
</dbReference>
<dbReference type="GO" id="GO:0032259">
    <property type="term" value="P:methylation"/>
    <property type="evidence" value="ECO:0007669"/>
    <property type="project" value="UniProtKB-KW"/>
</dbReference>